<accession>A0A5T5U3D6</accession>
<reference evidence="1" key="1">
    <citation type="submission" date="2018-08" db="EMBL/GenBank/DDBJ databases">
        <authorList>
            <consortium name="PulseNet: The National Subtyping Network for Foodborne Disease Surveillance"/>
            <person name="Tarr C.L."/>
            <person name="Trees E."/>
            <person name="Katz L.S."/>
            <person name="Carleton-Romer H.A."/>
            <person name="Stroika S."/>
            <person name="Kucerova Z."/>
            <person name="Roache K.F."/>
            <person name="Sabol A.L."/>
            <person name="Besser J."/>
            <person name="Gerner-Smidt P."/>
        </authorList>
    </citation>
    <scope>NUCLEOTIDE SEQUENCE</scope>
    <source>
        <strain evidence="1">PNUSAS045565</strain>
    </source>
</reference>
<proteinExistence type="predicted"/>
<dbReference type="AlphaFoldDB" id="A0A5T5U3D6"/>
<evidence type="ECO:0000313" key="1">
    <source>
        <dbReference type="EMBL" id="EBM2813253.1"/>
    </source>
</evidence>
<sequence>MRKELEGSFPGQGKEPIIERIFKLVERYPSRNAAARAWGINEGTLKNYYNRKEIAPTPRYNQLKKIAEYEGVSLEWLQTGIGEEPKDSSAGSVFAKPPAMSDLDTQIMSFLSYLDDREKQRLIDVLGRKGAEHCLILLDNDINELHALDGVRRAFALSLRGLPEERVREIYERNTNEADLFNLTEKKAGA</sequence>
<gene>
    <name evidence="1" type="ORF">DW449_05675</name>
</gene>
<evidence type="ECO:0008006" key="2">
    <source>
        <dbReference type="Google" id="ProtNLM"/>
    </source>
</evidence>
<dbReference type="InterPro" id="IPR010982">
    <property type="entry name" value="Lambda_DNA-bd_dom_sf"/>
</dbReference>
<organism evidence="1">
    <name type="scientific">Salmonella enterica</name>
    <name type="common">Salmonella choleraesuis</name>
    <dbReference type="NCBI Taxonomy" id="28901"/>
    <lineage>
        <taxon>Bacteria</taxon>
        <taxon>Pseudomonadati</taxon>
        <taxon>Pseudomonadota</taxon>
        <taxon>Gammaproteobacteria</taxon>
        <taxon>Enterobacterales</taxon>
        <taxon>Enterobacteriaceae</taxon>
        <taxon>Salmonella</taxon>
    </lineage>
</organism>
<dbReference type="EMBL" id="AAGCBU010000005">
    <property type="protein sequence ID" value="EBM2813253.1"/>
    <property type="molecule type" value="Genomic_DNA"/>
</dbReference>
<protein>
    <recommendedName>
        <fullName evidence="2">Bacteriophage CI repressor</fullName>
    </recommendedName>
</protein>
<dbReference type="Gene3D" id="1.10.260.40">
    <property type="entry name" value="lambda repressor-like DNA-binding domains"/>
    <property type="match status" value="1"/>
</dbReference>
<name>A0A5T5U3D6_SALER</name>
<dbReference type="GO" id="GO:0003677">
    <property type="term" value="F:DNA binding"/>
    <property type="evidence" value="ECO:0007669"/>
    <property type="project" value="InterPro"/>
</dbReference>
<comment type="caution">
    <text evidence="1">The sequence shown here is derived from an EMBL/GenBank/DDBJ whole genome shotgun (WGS) entry which is preliminary data.</text>
</comment>